<name>A0A2P6TRR1_CHLSO</name>
<dbReference type="OrthoDB" id="520571at2759"/>
<dbReference type="EMBL" id="LHPG02000008">
    <property type="protein sequence ID" value="PRW56742.1"/>
    <property type="molecule type" value="Genomic_DNA"/>
</dbReference>
<dbReference type="Proteomes" id="UP000239899">
    <property type="component" value="Unassembled WGS sequence"/>
</dbReference>
<comment type="caution">
    <text evidence="2">The sequence shown here is derived from an EMBL/GenBank/DDBJ whole genome shotgun (WGS) entry which is preliminary data.</text>
</comment>
<evidence type="ECO:0000256" key="1">
    <source>
        <dbReference type="SAM" id="MobiDB-lite"/>
    </source>
</evidence>
<evidence type="ECO:0000313" key="3">
    <source>
        <dbReference type="Proteomes" id="UP000239899"/>
    </source>
</evidence>
<accession>A0A2P6TRR1</accession>
<feature type="compositionally biased region" description="Polar residues" evidence="1">
    <location>
        <begin position="114"/>
        <end position="132"/>
    </location>
</feature>
<evidence type="ECO:0000313" key="2">
    <source>
        <dbReference type="EMBL" id="PRW56742.1"/>
    </source>
</evidence>
<organism evidence="2 3">
    <name type="scientific">Chlorella sorokiniana</name>
    <name type="common">Freshwater green alga</name>
    <dbReference type="NCBI Taxonomy" id="3076"/>
    <lineage>
        <taxon>Eukaryota</taxon>
        <taxon>Viridiplantae</taxon>
        <taxon>Chlorophyta</taxon>
        <taxon>core chlorophytes</taxon>
        <taxon>Trebouxiophyceae</taxon>
        <taxon>Chlorellales</taxon>
        <taxon>Chlorellaceae</taxon>
        <taxon>Chlorella clade</taxon>
        <taxon>Chlorella</taxon>
    </lineage>
</organism>
<gene>
    <name evidence="2" type="ORF">C2E21_4433</name>
</gene>
<keyword evidence="3" id="KW-1185">Reference proteome</keyword>
<protein>
    <submittedName>
        <fullName evidence="2">Uncharacterized protein</fullName>
    </submittedName>
</protein>
<proteinExistence type="predicted"/>
<sequence>MRKQAAQGRKAAPTTSAKLADRPAAAAAPAAADAWSIPAVQHHGSVCTDAAHQAECMDMTAYPAAPASPASEPAVEGSACSATAAAAACPLPTLDLEITAEEAQWLVQPPALSESPTPTTNQPAACSSSQQATPTAYRPAAASLAALRSTLRRSLRRLRRRLAAAACMARPATLECGGCPGRRLGNASSGASAEWTVVHVNWS</sequence>
<feature type="region of interest" description="Disordered" evidence="1">
    <location>
        <begin position="111"/>
        <end position="132"/>
    </location>
</feature>
<feature type="region of interest" description="Disordered" evidence="1">
    <location>
        <begin position="1"/>
        <end position="24"/>
    </location>
</feature>
<reference evidence="2 3" key="1">
    <citation type="journal article" date="2018" name="Plant J.">
        <title>Genome sequences of Chlorella sorokiniana UTEX 1602 and Micractinium conductrix SAG 241.80: implications to maltose excretion by a green alga.</title>
        <authorList>
            <person name="Arriola M.B."/>
            <person name="Velmurugan N."/>
            <person name="Zhang Y."/>
            <person name="Plunkett M.H."/>
            <person name="Hondzo H."/>
            <person name="Barney B.M."/>
        </authorList>
    </citation>
    <scope>NUCLEOTIDE SEQUENCE [LARGE SCALE GENOMIC DNA]</scope>
    <source>
        <strain evidence="3">UTEX 1602</strain>
    </source>
</reference>
<dbReference type="AlphaFoldDB" id="A0A2P6TRR1"/>